<sequence>MTKERMKNGSLGAVLRVTVFYLLHMYMIQSYDMQSRVYLYTECTQLSQFREDCPDWIQGDCVFVLRLAAYQIDHQSAGVDTCHEPDFDTPRVSTLRFSDSTNFSSSGERAKRAHFCRATHLRILNEIHFQHSPIKQQTYGLKDMLVVSKIVEENRVCHDTKN</sequence>
<dbReference type="Proteomes" id="UP001150266">
    <property type="component" value="Unassembled WGS sequence"/>
</dbReference>
<dbReference type="AlphaFoldDB" id="A0A9W9DKZ4"/>
<reference evidence="1" key="1">
    <citation type="submission" date="2022-08" db="EMBL/GenBank/DDBJ databases">
        <title>A Global Phylogenomic Analysis of the Shiitake Genus Lentinula.</title>
        <authorList>
            <consortium name="DOE Joint Genome Institute"/>
            <person name="Sierra-Patev S."/>
            <person name="Min B."/>
            <person name="Naranjo-Ortiz M."/>
            <person name="Looney B."/>
            <person name="Konkel Z."/>
            <person name="Slot J.C."/>
            <person name="Sakamoto Y."/>
            <person name="Steenwyk J.L."/>
            <person name="Rokas A."/>
            <person name="Carro J."/>
            <person name="Camarero S."/>
            <person name="Ferreira P."/>
            <person name="Molpeceres G."/>
            <person name="Ruiz-Duenas F.J."/>
            <person name="Serrano A."/>
            <person name="Henrissat B."/>
            <person name="Drula E."/>
            <person name="Hughes K.W."/>
            <person name="Mata J.L."/>
            <person name="Ishikawa N.K."/>
            <person name="Vargas-Isla R."/>
            <person name="Ushijima S."/>
            <person name="Smith C.A."/>
            <person name="Ahrendt S."/>
            <person name="Andreopoulos W."/>
            <person name="He G."/>
            <person name="Labutti K."/>
            <person name="Lipzen A."/>
            <person name="Ng V."/>
            <person name="Riley R."/>
            <person name="Sandor L."/>
            <person name="Barry K."/>
            <person name="Martinez A.T."/>
            <person name="Xiao Y."/>
            <person name="Gibbons J.G."/>
            <person name="Terashima K."/>
            <person name="Grigoriev I.V."/>
            <person name="Hibbett D.S."/>
        </authorList>
    </citation>
    <scope>NUCLEOTIDE SEQUENCE</scope>
    <source>
        <strain evidence="1">JLM2183</strain>
    </source>
</reference>
<evidence type="ECO:0000313" key="1">
    <source>
        <dbReference type="EMBL" id="KAJ4475674.1"/>
    </source>
</evidence>
<protein>
    <submittedName>
        <fullName evidence="1">Uncharacterized protein</fullName>
    </submittedName>
</protein>
<accession>A0A9W9DKZ4</accession>
<dbReference type="EMBL" id="JAOTPV010000014">
    <property type="protein sequence ID" value="KAJ4475674.1"/>
    <property type="molecule type" value="Genomic_DNA"/>
</dbReference>
<comment type="caution">
    <text evidence="1">The sequence shown here is derived from an EMBL/GenBank/DDBJ whole genome shotgun (WGS) entry which is preliminary data.</text>
</comment>
<evidence type="ECO:0000313" key="2">
    <source>
        <dbReference type="Proteomes" id="UP001150266"/>
    </source>
</evidence>
<gene>
    <name evidence="1" type="ORF">J3R30DRAFT_3501796</name>
</gene>
<organism evidence="1 2">
    <name type="scientific">Lentinula aciculospora</name>
    <dbReference type="NCBI Taxonomy" id="153920"/>
    <lineage>
        <taxon>Eukaryota</taxon>
        <taxon>Fungi</taxon>
        <taxon>Dikarya</taxon>
        <taxon>Basidiomycota</taxon>
        <taxon>Agaricomycotina</taxon>
        <taxon>Agaricomycetes</taxon>
        <taxon>Agaricomycetidae</taxon>
        <taxon>Agaricales</taxon>
        <taxon>Marasmiineae</taxon>
        <taxon>Omphalotaceae</taxon>
        <taxon>Lentinula</taxon>
    </lineage>
</organism>
<name>A0A9W9DKZ4_9AGAR</name>
<keyword evidence="2" id="KW-1185">Reference proteome</keyword>
<proteinExistence type="predicted"/>